<dbReference type="EMBL" id="FOIF01000034">
    <property type="protein sequence ID" value="SET03174.1"/>
    <property type="molecule type" value="Genomic_DNA"/>
</dbReference>
<evidence type="ECO:0000256" key="6">
    <source>
        <dbReference type="ARBA" id="ARBA00022801"/>
    </source>
</evidence>
<reference evidence="15" key="1">
    <citation type="submission" date="2016-10" db="EMBL/GenBank/DDBJ databases">
        <authorList>
            <person name="Varghese N."/>
            <person name="Submissions S."/>
        </authorList>
    </citation>
    <scope>NUCLEOTIDE SEQUENCE [LARGE SCALE GENOMIC DNA]</scope>
    <source>
        <strain evidence="15">DSM 13577</strain>
    </source>
</reference>
<keyword evidence="2" id="KW-1003">Cell membrane</keyword>
<dbReference type="InterPro" id="IPR050083">
    <property type="entry name" value="HtpX_protease"/>
</dbReference>
<evidence type="ECO:0000256" key="7">
    <source>
        <dbReference type="ARBA" id="ARBA00022833"/>
    </source>
</evidence>
<dbReference type="STRING" id="1120990.SAMN03080614_103412"/>
<dbReference type="Pfam" id="PF01435">
    <property type="entry name" value="Peptidase_M48"/>
    <property type="match status" value="1"/>
</dbReference>
<feature type="transmembrane region" description="Helical" evidence="12">
    <location>
        <begin position="151"/>
        <end position="170"/>
    </location>
</feature>
<keyword evidence="8 12" id="KW-1133">Transmembrane helix</keyword>
<evidence type="ECO:0000256" key="1">
    <source>
        <dbReference type="ARBA" id="ARBA00004651"/>
    </source>
</evidence>
<dbReference type="GO" id="GO:0046872">
    <property type="term" value="F:metal ion binding"/>
    <property type="evidence" value="ECO:0007669"/>
    <property type="project" value="UniProtKB-KW"/>
</dbReference>
<proteinExistence type="inferred from homology"/>
<dbReference type="Gene3D" id="3.30.2010.10">
    <property type="entry name" value="Metalloproteases ('zincins'), catalytic domain"/>
    <property type="match status" value="1"/>
</dbReference>
<gene>
    <name evidence="14" type="ORF">SAMN03080614_103412</name>
</gene>
<dbReference type="PANTHER" id="PTHR43221:SF1">
    <property type="entry name" value="PROTEASE HTPX"/>
    <property type="match status" value="1"/>
</dbReference>
<evidence type="ECO:0000256" key="5">
    <source>
        <dbReference type="ARBA" id="ARBA00022723"/>
    </source>
</evidence>
<feature type="transmembrane region" description="Helical" evidence="12">
    <location>
        <begin position="12"/>
        <end position="32"/>
    </location>
</feature>
<evidence type="ECO:0000256" key="8">
    <source>
        <dbReference type="ARBA" id="ARBA00022989"/>
    </source>
</evidence>
<protein>
    <submittedName>
        <fullName evidence="14">Zn-dependent protease with chaperone function</fullName>
    </submittedName>
</protein>
<evidence type="ECO:0000256" key="12">
    <source>
        <dbReference type="SAM" id="Phobius"/>
    </source>
</evidence>
<organism evidence="14 15">
    <name type="scientific">Anaerobranca gottschalkii DSM 13577</name>
    <dbReference type="NCBI Taxonomy" id="1120990"/>
    <lineage>
        <taxon>Bacteria</taxon>
        <taxon>Bacillati</taxon>
        <taxon>Bacillota</taxon>
        <taxon>Clostridia</taxon>
        <taxon>Eubacteriales</taxon>
        <taxon>Proteinivoracaceae</taxon>
        <taxon>Anaerobranca</taxon>
    </lineage>
</organism>
<dbReference type="Proteomes" id="UP000243819">
    <property type="component" value="Unassembled WGS sequence"/>
</dbReference>
<keyword evidence="9 11" id="KW-0482">Metalloprotease</keyword>
<keyword evidence="5" id="KW-0479">Metal-binding</keyword>
<name>A0A1I0B9F6_9FIRM</name>
<dbReference type="GO" id="GO:0004222">
    <property type="term" value="F:metalloendopeptidase activity"/>
    <property type="evidence" value="ECO:0007669"/>
    <property type="project" value="InterPro"/>
</dbReference>
<comment type="cofactor">
    <cofactor evidence="11">
        <name>Zn(2+)</name>
        <dbReference type="ChEBI" id="CHEBI:29105"/>
    </cofactor>
    <text evidence="11">Binds 1 zinc ion per subunit.</text>
</comment>
<evidence type="ECO:0000313" key="15">
    <source>
        <dbReference type="Proteomes" id="UP000243819"/>
    </source>
</evidence>
<feature type="transmembrane region" description="Helical" evidence="12">
    <location>
        <begin position="38"/>
        <end position="59"/>
    </location>
</feature>
<dbReference type="RefSeq" id="WP_091351035.1">
    <property type="nucleotide sequence ID" value="NZ_FOIF01000034.1"/>
</dbReference>
<dbReference type="PANTHER" id="PTHR43221">
    <property type="entry name" value="PROTEASE HTPX"/>
    <property type="match status" value="1"/>
</dbReference>
<keyword evidence="6 11" id="KW-0378">Hydrolase</keyword>
<evidence type="ECO:0000259" key="13">
    <source>
        <dbReference type="Pfam" id="PF01435"/>
    </source>
</evidence>
<keyword evidence="3 11" id="KW-0645">Protease</keyword>
<evidence type="ECO:0000313" key="14">
    <source>
        <dbReference type="EMBL" id="SET03174.1"/>
    </source>
</evidence>
<accession>A0A1I0B9F6</accession>
<evidence type="ECO:0000256" key="3">
    <source>
        <dbReference type="ARBA" id="ARBA00022670"/>
    </source>
</evidence>
<evidence type="ECO:0000256" key="4">
    <source>
        <dbReference type="ARBA" id="ARBA00022692"/>
    </source>
</evidence>
<dbReference type="GO" id="GO:0006508">
    <property type="term" value="P:proteolysis"/>
    <property type="evidence" value="ECO:0007669"/>
    <property type="project" value="UniProtKB-KW"/>
</dbReference>
<sequence length="255" mass="30416">MKDKRYLKIITYFQSITILLVSIACIVALVWSFKNYNIYASFLSIITLNICIYLGHFIMPKSIMFSKGIYKFNDSEILSIINANLRESKVKYNNLYIYINKLDYYNARIFKNKDIYIFISEDLLEKLSKKDVMAILYHEIYHVINKDLIKGSFLVSTYLFLLSFFLYIINILESNLYYILFVIISIVCVVFIFTFYKRQEINADIYGAKKMGDYNVYINMLEKIHPYSRKVISTHPSLEKRKEKIIKYFKENEIK</sequence>
<keyword evidence="7 11" id="KW-0862">Zinc</keyword>
<dbReference type="PROSITE" id="PS51257">
    <property type="entry name" value="PROKAR_LIPOPROTEIN"/>
    <property type="match status" value="1"/>
</dbReference>
<evidence type="ECO:0000256" key="10">
    <source>
        <dbReference type="ARBA" id="ARBA00023136"/>
    </source>
</evidence>
<keyword evidence="4 12" id="KW-0812">Transmembrane</keyword>
<comment type="similarity">
    <text evidence="11">Belongs to the peptidase M48 family.</text>
</comment>
<feature type="transmembrane region" description="Helical" evidence="12">
    <location>
        <begin position="176"/>
        <end position="196"/>
    </location>
</feature>
<evidence type="ECO:0000256" key="9">
    <source>
        <dbReference type="ARBA" id="ARBA00023049"/>
    </source>
</evidence>
<evidence type="ECO:0000256" key="2">
    <source>
        <dbReference type="ARBA" id="ARBA00022475"/>
    </source>
</evidence>
<dbReference type="InterPro" id="IPR001915">
    <property type="entry name" value="Peptidase_M48"/>
</dbReference>
<evidence type="ECO:0000256" key="11">
    <source>
        <dbReference type="RuleBase" id="RU003983"/>
    </source>
</evidence>
<dbReference type="GO" id="GO:0005886">
    <property type="term" value="C:plasma membrane"/>
    <property type="evidence" value="ECO:0007669"/>
    <property type="project" value="UniProtKB-SubCell"/>
</dbReference>
<keyword evidence="10 12" id="KW-0472">Membrane</keyword>
<feature type="domain" description="Peptidase M48" evidence="13">
    <location>
        <begin position="76"/>
        <end position="245"/>
    </location>
</feature>
<dbReference type="AlphaFoldDB" id="A0A1I0B9F6"/>
<comment type="subcellular location">
    <subcellularLocation>
        <location evidence="1">Cell membrane</location>
        <topology evidence="1">Multi-pass membrane protein</topology>
    </subcellularLocation>
</comment>
<keyword evidence="15" id="KW-1185">Reference proteome</keyword>